<name>A0ABR2EN00_9ROSI</name>
<keyword evidence="3" id="KW-1185">Reference proteome</keyword>
<feature type="region of interest" description="Disordered" evidence="1">
    <location>
        <begin position="62"/>
        <end position="88"/>
    </location>
</feature>
<sequence>MASNGGHSMFPGPRDFSPDLGHWRSRSREGSKERWSCWFEVTADQRCWAARACSSSPLALSKEKGKIPKANAPFPISANQTRVGHPAK</sequence>
<dbReference type="Proteomes" id="UP001472677">
    <property type="component" value="Unassembled WGS sequence"/>
</dbReference>
<proteinExistence type="predicted"/>
<evidence type="ECO:0000313" key="3">
    <source>
        <dbReference type="Proteomes" id="UP001472677"/>
    </source>
</evidence>
<dbReference type="EMBL" id="JBBPBM010000011">
    <property type="protein sequence ID" value="KAK8563382.1"/>
    <property type="molecule type" value="Genomic_DNA"/>
</dbReference>
<comment type="caution">
    <text evidence="2">The sequence shown here is derived from an EMBL/GenBank/DDBJ whole genome shotgun (WGS) entry which is preliminary data.</text>
</comment>
<protein>
    <submittedName>
        <fullName evidence="2">Uncharacterized protein</fullName>
    </submittedName>
</protein>
<feature type="region of interest" description="Disordered" evidence="1">
    <location>
        <begin position="1"/>
        <end position="33"/>
    </location>
</feature>
<accession>A0ABR2EN00</accession>
<evidence type="ECO:0000313" key="2">
    <source>
        <dbReference type="EMBL" id="KAK8563382.1"/>
    </source>
</evidence>
<organism evidence="2 3">
    <name type="scientific">Hibiscus sabdariffa</name>
    <name type="common">roselle</name>
    <dbReference type="NCBI Taxonomy" id="183260"/>
    <lineage>
        <taxon>Eukaryota</taxon>
        <taxon>Viridiplantae</taxon>
        <taxon>Streptophyta</taxon>
        <taxon>Embryophyta</taxon>
        <taxon>Tracheophyta</taxon>
        <taxon>Spermatophyta</taxon>
        <taxon>Magnoliopsida</taxon>
        <taxon>eudicotyledons</taxon>
        <taxon>Gunneridae</taxon>
        <taxon>Pentapetalae</taxon>
        <taxon>rosids</taxon>
        <taxon>malvids</taxon>
        <taxon>Malvales</taxon>
        <taxon>Malvaceae</taxon>
        <taxon>Malvoideae</taxon>
        <taxon>Hibiscus</taxon>
    </lineage>
</organism>
<gene>
    <name evidence="2" type="ORF">V6N12_035530</name>
</gene>
<evidence type="ECO:0000256" key="1">
    <source>
        <dbReference type="SAM" id="MobiDB-lite"/>
    </source>
</evidence>
<reference evidence="2 3" key="1">
    <citation type="journal article" date="2024" name="G3 (Bethesda)">
        <title>Genome assembly of Hibiscus sabdariffa L. provides insights into metabolisms of medicinal natural products.</title>
        <authorList>
            <person name="Kim T."/>
        </authorList>
    </citation>
    <scope>NUCLEOTIDE SEQUENCE [LARGE SCALE GENOMIC DNA]</scope>
    <source>
        <strain evidence="2">TK-2024</strain>
        <tissue evidence="2">Old leaves</tissue>
    </source>
</reference>